<proteinExistence type="predicted"/>
<dbReference type="AlphaFoldDB" id="A0A146K239"/>
<dbReference type="EMBL" id="GDID01006631">
    <property type="protein sequence ID" value="JAP89975.1"/>
    <property type="molecule type" value="Transcribed_RNA"/>
</dbReference>
<sequence>LPIKDFEVHLISKSDEKILLFRVFTQQPLLQVLQAQCGKQIQIFELNYQLIHTLLAKSFTTLLLAKSVTEAQLINDLDEFFPCLKPFIDHINSQNTLKNLKKSLNLLNPSIFNRKLQSMDRTLTFDCRIIAVHTGIPRMLFETDSPTFTLIFEANQIRNLSQLDSLPIKEVKGFFVSEMDFLAMLLFNDTTSLADYKEEIVRFGEKQIKSEAKTANLFEHQKEDSDDFFQCKTKEVFDLKLQSVKVDKSQLLGKIAQFKSQFGQGTDSKSQFTQNGQDQSVQSNNKQEVKNFDFREESKTVHTADEEKAKILSQDQPKNQHIDTHSTLQPNQMSEPKFVDLASSKIGLNLFNETTNLLSSTVNQKYTNSSTLPLQSSAQPKSNIKLNLFGTYQASAQPEAQLPKAPRKDPFLFSDDAQQNAQLANTTVQQIAQPEPQTAKSESKTDTSFSKTELKLIKLIPKSKQVSQTSDTKLDEMRQLGQSPKINLKVTQNVRLNDVLLKENQHHEITKNSVLQVGDQRFYLDVPNQIEALYKMTRSEFSK</sequence>
<gene>
    <name evidence="2" type="ORF">TPC1_30530</name>
</gene>
<feature type="compositionally biased region" description="Polar residues" evidence="1">
    <location>
        <begin position="325"/>
        <end position="334"/>
    </location>
</feature>
<name>A0A146K239_9EUKA</name>
<protein>
    <submittedName>
        <fullName evidence="2">Uncharacterized protein</fullName>
    </submittedName>
</protein>
<feature type="non-terminal residue" evidence="2">
    <location>
        <position position="1"/>
    </location>
</feature>
<reference evidence="2" key="1">
    <citation type="submission" date="2015-07" db="EMBL/GenBank/DDBJ databases">
        <title>Adaptation to a free-living lifestyle via gene acquisitions in the diplomonad Trepomonas sp. PC1.</title>
        <authorList>
            <person name="Xu F."/>
            <person name="Jerlstrom-Hultqvist J."/>
            <person name="Kolisko M."/>
            <person name="Simpson A.G.B."/>
            <person name="Roger A.J."/>
            <person name="Svard S.G."/>
            <person name="Andersson J.O."/>
        </authorList>
    </citation>
    <scope>NUCLEOTIDE SEQUENCE</scope>
    <source>
        <strain evidence="2">PC1</strain>
    </source>
</reference>
<organism evidence="2">
    <name type="scientific">Trepomonas sp. PC1</name>
    <dbReference type="NCBI Taxonomy" id="1076344"/>
    <lineage>
        <taxon>Eukaryota</taxon>
        <taxon>Metamonada</taxon>
        <taxon>Diplomonadida</taxon>
        <taxon>Hexamitidae</taxon>
        <taxon>Hexamitinae</taxon>
        <taxon>Trepomonas</taxon>
    </lineage>
</organism>
<evidence type="ECO:0000256" key="1">
    <source>
        <dbReference type="SAM" id="MobiDB-lite"/>
    </source>
</evidence>
<accession>A0A146K239</accession>
<feature type="region of interest" description="Disordered" evidence="1">
    <location>
        <begin position="264"/>
        <end position="334"/>
    </location>
</feature>
<feature type="compositionally biased region" description="Polar residues" evidence="1">
    <location>
        <begin position="264"/>
        <end position="286"/>
    </location>
</feature>
<evidence type="ECO:0000313" key="2">
    <source>
        <dbReference type="EMBL" id="JAP89975.1"/>
    </source>
</evidence>
<feature type="compositionally biased region" description="Basic and acidic residues" evidence="1">
    <location>
        <begin position="287"/>
        <end position="310"/>
    </location>
</feature>